<evidence type="ECO:0000256" key="1">
    <source>
        <dbReference type="ARBA" id="ARBA00000402"/>
    </source>
</evidence>
<comment type="similarity">
    <text evidence="3">Belongs to the RNase Z family.</text>
</comment>
<dbReference type="Gene3D" id="3.60.15.10">
    <property type="entry name" value="Ribonuclease Z/Hydroxyacylglutathione hydrolase-like"/>
    <property type="match status" value="2"/>
</dbReference>
<dbReference type="Pfam" id="PF12706">
    <property type="entry name" value="Lactamase_B_2"/>
    <property type="match status" value="1"/>
</dbReference>
<reference evidence="14" key="2">
    <citation type="journal article" date="2022" name="Elife">
        <title>Obligate sexual reproduction of a homothallic fungus closely related to the Cryptococcus pathogenic species complex.</title>
        <authorList>
            <person name="Passer A.R."/>
            <person name="Clancey S.A."/>
            <person name="Shea T."/>
            <person name="David-Palma M."/>
            <person name="Averette A.F."/>
            <person name="Boekhout T."/>
            <person name="Porcel B.M."/>
            <person name="Nowrousian M."/>
            <person name="Cuomo C.A."/>
            <person name="Sun S."/>
            <person name="Heitman J."/>
            <person name="Coelho M.A."/>
        </authorList>
    </citation>
    <scope>NUCLEOTIDE SEQUENCE</scope>
    <source>
        <strain evidence="14">CBS 7841</strain>
    </source>
</reference>
<keyword evidence="7" id="KW-0479">Metal-binding</keyword>
<dbReference type="GO" id="GO:0005739">
    <property type="term" value="C:mitochondrion"/>
    <property type="evidence" value="ECO:0007669"/>
    <property type="project" value="TreeGrafter"/>
</dbReference>
<comment type="catalytic activity">
    <reaction evidence="1">
        <text>Endonucleolytic cleavage of RNA, removing extra 3' nucleotides from tRNA precursor, generating 3' termini of tRNAs. A 3'-hydroxy group is left at the tRNA terminus and a 5'-phosphoryl group is left at the trailer molecule.</text>
        <dbReference type="EC" id="3.1.26.11"/>
    </reaction>
</comment>
<dbReference type="GO" id="GO:0046872">
    <property type="term" value="F:metal ion binding"/>
    <property type="evidence" value="ECO:0007669"/>
    <property type="project" value="UniProtKB-KW"/>
</dbReference>
<evidence type="ECO:0000256" key="9">
    <source>
        <dbReference type="ARBA" id="ARBA00022801"/>
    </source>
</evidence>
<dbReference type="PANTHER" id="PTHR12553">
    <property type="entry name" value="ZINC PHOSPHODIESTERASE ELAC PROTEIN 2"/>
    <property type="match status" value="1"/>
</dbReference>
<organism evidence="14 15">
    <name type="scientific">Cryptococcus depauperatus CBS 7841</name>
    <dbReference type="NCBI Taxonomy" id="1295531"/>
    <lineage>
        <taxon>Eukaryota</taxon>
        <taxon>Fungi</taxon>
        <taxon>Dikarya</taxon>
        <taxon>Basidiomycota</taxon>
        <taxon>Agaricomycotina</taxon>
        <taxon>Tremellomycetes</taxon>
        <taxon>Tremellales</taxon>
        <taxon>Cryptococcaceae</taxon>
        <taxon>Cryptococcus</taxon>
    </lineage>
</organism>
<dbReference type="InterPro" id="IPR047151">
    <property type="entry name" value="RNZ2-like"/>
</dbReference>
<evidence type="ECO:0000259" key="13">
    <source>
        <dbReference type="Pfam" id="PF13691"/>
    </source>
</evidence>
<reference evidence="14" key="1">
    <citation type="submission" date="2016-06" db="EMBL/GenBank/DDBJ databases">
        <authorList>
            <person name="Cuomo C."/>
            <person name="Litvintseva A."/>
            <person name="Heitman J."/>
            <person name="Chen Y."/>
            <person name="Sun S."/>
            <person name="Springer D."/>
            <person name="Dromer F."/>
            <person name="Young S."/>
            <person name="Zeng Q."/>
            <person name="Chapman S."/>
            <person name="Gujja S."/>
            <person name="Saif S."/>
            <person name="Birren B."/>
        </authorList>
    </citation>
    <scope>NUCLEOTIDE SEQUENCE</scope>
    <source>
        <strain evidence="14">CBS 7841</strain>
    </source>
</reference>
<keyword evidence="8" id="KW-0255">Endonuclease</keyword>
<keyword evidence="6" id="KW-0540">Nuclease</keyword>
<evidence type="ECO:0000256" key="8">
    <source>
        <dbReference type="ARBA" id="ARBA00022759"/>
    </source>
</evidence>
<dbReference type="RefSeq" id="XP_066068751.1">
    <property type="nucleotide sequence ID" value="XM_066212654.1"/>
</dbReference>
<dbReference type="KEGG" id="cdep:91087461"/>
<dbReference type="InterPro" id="IPR001279">
    <property type="entry name" value="Metallo-B-lactamas"/>
</dbReference>
<dbReference type="InterPro" id="IPR027794">
    <property type="entry name" value="tRNase_Z_dom"/>
</dbReference>
<dbReference type="Pfam" id="PF23023">
    <property type="entry name" value="Anti-Pycsar_Apyc1"/>
    <property type="match status" value="1"/>
</dbReference>
<evidence type="ECO:0000256" key="5">
    <source>
        <dbReference type="ARBA" id="ARBA00022694"/>
    </source>
</evidence>
<dbReference type="AlphaFoldDB" id="A0AAJ8M1U8"/>
<evidence type="ECO:0000256" key="6">
    <source>
        <dbReference type="ARBA" id="ARBA00022722"/>
    </source>
</evidence>
<evidence type="ECO:0000256" key="7">
    <source>
        <dbReference type="ARBA" id="ARBA00022723"/>
    </source>
</evidence>
<name>A0AAJ8M1U8_9TREE</name>
<keyword evidence="9" id="KW-0378">Hydrolase</keyword>
<dbReference type="SUPFAM" id="SSF56281">
    <property type="entry name" value="Metallo-hydrolase/oxidoreductase"/>
    <property type="match status" value="2"/>
</dbReference>
<evidence type="ECO:0000256" key="2">
    <source>
        <dbReference type="ARBA" id="ARBA00001947"/>
    </source>
</evidence>
<keyword evidence="15" id="KW-1185">Reference proteome</keyword>
<evidence type="ECO:0000313" key="14">
    <source>
        <dbReference type="EMBL" id="WVN88051.1"/>
    </source>
</evidence>
<gene>
    <name evidence="14" type="ORF">L203_103250</name>
</gene>
<dbReference type="InterPro" id="IPR036866">
    <property type="entry name" value="RibonucZ/Hydroxyglut_hydro"/>
</dbReference>
<dbReference type="GeneID" id="91087461"/>
<dbReference type="GO" id="GO:1990180">
    <property type="term" value="P:mitochondrial tRNA 3'-end processing"/>
    <property type="evidence" value="ECO:0007669"/>
    <property type="project" value="TreeGrafter"/>
</dbReference>
<evidence type="ECO:0000256" key="4">
    <source>
        <dbReference type="ARBA" id="ARBA00012477"/>
    </source>
</evidence>
<dbReference type="CDD" id="cd07718">
    <property type="entry name" value="RNaseZ_ELAC1_ELAC2-C-term-like_MBL-fold"/>
    <property type="match status" value="1"/>
</dbReference>
<dbReference type="EC" id="3.1.26.11" evidence="4"/>
<evidence type="ECO:0000259" key="12">
    <source>
        <dbReference type="Pfam" id="PF12706"/>
    </source>
</evidence>
<protein>
    <recommendedName>
        <fullName evidence="4">ribonuclease Z</fullName>
        <ecNumber evidence="4">3.1.26.11</ecNumber>
    </recommendedName>
</protein>
<reference evidence="14" key="3">
    <citation type="submission" date="2024-01" db="EMBL/GenBank/DDBJ databases">
        <authorList>
            <person name="Coelho M.A."/>
            <person name="David-Palma M."/>
            <person name="Shea T."/>
            <person name="Sun S."/>
            <person name="Cuomo C.A."/>
            <person name="Heitman J."/>
        </authorList>
    </citation>
    <scope>NUCLEOTIDE SEQUENCE</scope>
    <source>
        <strain evidence="14">CBS 7841</strain>
    </source>
</reference>
<dbReference type="GO" id="GO:0042781">
    <property type="term" value="F:3'-tRNA processing endoribonuclease activity"/>
    <property type="evidence" value="ECO:0007669"/>
    <property type="project" value="UniProtKB-EC"/>
</dbReference>
<comment type="cofactor">
    <cofactor evidence="2">
        <name>Zn(2+)</name>
        <dbReference type="ChEBI" id="CHEBI:29105"/>
    </cofactor>
</comment>
<feature type="compositionally biased region" description="Low complexity" evidence="11">
    <location>
        <begin position="205"/>
        <end position="216"/>
    </location>
</feature>
<evidence type="ECO:0000256" key="3">
    <source>
        <dbReference type="ARBA" id="ARBA00007823"/>
    </source>
</evidence>
<keyword evidence="10" id="KW-0862">Zinc</keyword>
<feature type="region of interest" description="Disordered" evidence="11">
    <location>
        <begin position="196"/>
        <end position="219"/>
    </location>
</feature>
<proteinExistence type="inferred from homology"/>
<keyword evidence="5" id="KW-0819">tRNA processing</keyword>
<feature type="compositionally biased region" description="Basic and acidic residues" evidence="11">
    <location>
        <begin position="924"/>
        <end position="940"/>
    </location>
</feature>
<accession>A0AAJ8M1U8</accession>
<dbReference type="Proteomes" id="UP000094043">
    <property type="component" value="Chromosome 3"/>
</dbReference>
<dbReference type="Pfam" id="PF13691">
    <property type="entry name" value="Lactamase_B_4"/>
    <property type="match status" value="1"/>
</dbReference>
<feature type="region of interest" description="Disordered" evidence="11">
    <location>
        <begin position="924"/>
        <end position="963"/>
    </location>
</feature>
<dbReference type="PANTHER" id="PTHR12553:SF49">
    <property type="entry name" value="ZINC PHOSPHODIESTERASE ELAC PROTEIN 2"/>
    <property type="match status" value="1"/>
</dbReference>
<dbReference type="EMBL" id="CP143786">
    <property type="protein sequence ID" value="WVN88051.1"/>
    <property type="molecule type" value="Genomic_DNA"/>
</dbReference>
<feature type="domain" description="tRNase Z endonuclease" evidence="13">
    <location>
        <begin position="14"/>
        <end position="61"/>
    </location>
</feature>
<evidence type="ECO:0000256" key="11">
    <source>
        <dbReference type="SAM" id="MobiDB-lite"/>
    </source>
</evidence>
<evidence type="ECO:0000313" key="15">
    <source>
        <dbReference type="Proteomes" id="UP000094043"/>
    </source>
</evidence>
<feature type="compositionally biased region" description="Basic and acidic residues" evidence="11">
    <location>
        <begin position="953"/>
        <end position="963"/>
    </location>
</feature>
<sequence>MSEAYQPNWSVKAVATPGPDTDLALYIAFDNARFLIGAGEGTQRAFTQKRLGFSRLEGILINSSDSKGRGGLGGVIMSASDAGIKKLSIIGPPDLSQYLATLRSSVSREHLTVQTKSYPQGVRPDTLVNLFESRNLTIRAISFRPLPSAQSTSALSYPSYDPKSPNFRPDKLSPKDLQYWCDQVVADMFQNNSQARLSRRPLSPPSSLCLSPTSRPTNLYMAPDGTVNAARTDTRSPLPMTPQNEVGIQMVYICQAPDVRGRFDVEKSVQLGVPKGPERGRLTRGESIEVKDATAPGGVRVVKPEDCLVGGGPGSVLIVVNCTEETLVDLLKSEVFEEYQPIKRPESPTSGRHVHLVIHRVPQAVWKKQEYQEWIKEFGVKTQHLIAETDTSHDLAVFNSAAWATFHLSLIDPVIFRPPYIQSPPSPSSTISLPSNVSLLKQNGYCKMYPASAVETLQWHEKDVPFTITEVTAEEARQKLNKTMPEYATACRAARRAVLEDPRNTNSLIPQVGDDLVVTTLGTGSAIPSKYRNVSCTHLAVPGVGGIMLDAGEGSLGQLKRRFSSNEELQRILEDLKVIFISHMHADHHLGLNAILEERFRFGVKTPLYVIAPYLIALNMQETATWQTPATEEGLENLKFVGIERLGDKITLEKISSLDSSISLEKKEIRRSWPLAPLHGFSENVSLIHQQYLRNLFQDFGLRSIWAPTVPHRGKAYGLVVEHISGWKVVYSGDTKPSQKLIEAGQNATLLIHEATLEDDKPEVAAEKGHSTFSQAIDVGEKMNARYILLNHFSQRYPKLPKVPAYAPSISSGASKTSNPIVSVSFDFMSLRLGDMWKMSHYMEPISLLFTDPDDSEEAGHMERLVEKGIDLNSNRTKDVQKVEKKEKHLNTEKRDAFLIQEIIKSESAVKKVSTKAIKFVKVTNKEDKQNIEKGGEKRAASPNSVQPGAKRRSTDLESFHNR</sequence>
<feature type="domain" description="Metallo-beta-lactamase" evidence="12">
    <location>
        <begin position="709"/>
        <end position="793"/>
    </location>
</feature>
<evidence type="ECO:0000256" key="10">
    <source>
        <dbReference type="ARBA" id="ARBA00022833"/>
    </source>
</evidence>